<evidence type="ECO:0000313" key="6">
    <source>
        <dbReference type="EMBL" id="CAL6012453.1"/>
    </source>
</evidence>
<dbReference type="AlphaFoldDB" id="A0AA86TLP6"/>
<evidence type="ECO:0000259" key="1">
    <source>
        <dbReference type="SMART" id="SM00651"/>
    </source>
</evidence>
<dbReference type="SUPFAM" id="SSF50182">
    <property type="entry name" value="Sm-like ribonucleoproteins"/>
    <property type="match status" value="1"/>
</dbReference>
<dbReference type="EMBL" id="CATOUU010000985">
    <property type="protein sequence ID" value="CAI9965114.1"/>
    <property type="molecule type" value="Genomic_DNA"/>
</dbReference>
<dbReference type="EMBL" id="CAXDID020000066">
    <property type="protein sequence ID" value="CAL6012453.1"/>
    <property type="molecule type" value="Genomic_DNA"/>
</dbReference>
<evidence type="ECO:0000313" key="4">
    <source>
        <dbReference type="EMBL" id="CAI9965114.1"/>
    </source>
</evidence>
<sequence>MFKQANQIHAASKFDLFINKTVVLVTNDNTQYVGKMIQYDLYGSVTLTDTKQQLITDDNNIEENIGTIIIRGADINIIGLLQ</sequence>
<dbReference type="EMBL" id="CAXDID020000471">
    <property type="protein sequence ID" value="CAL6094930.1"/>
    <property type="molecule type" value="Genomic_DNA"/>
</dbReference>
<evidence type="ECO:0000313" key="7">
    <source>
        <dbReference type="EMBL" id="CAL6094930.1"/>
    </source>
</evidence>
<dbReference type="Gene3D" id="2.30.30.100">
    <property type="match status" value="1"/>
</dbReference>
<proteinExistence type="predicted"/>
<reference evidence="5 8" key="2">
    <citation type="submission" date="2024-07" db="EMBL/GenBank/DDBJ databases">
        <authorList>
            <person name="Akdeniz Z."/>
        </authorList>
    </citation>
    <scope>NUCLEOTIDE SEQUENCE [LARGE SCALE GENOMIC DNA]</scope>
</reference>
<organism evidence="2">
    <name type="scientific">Hexamita inflata</name>
    <dbReference type="NCBI Taxonomy" id="28002"/>
    <lineage>
        <taxon>Eukaryota</taxon>
        <taxon>Metamonada</taxon>
        <taxon>Diplomonadida</taxon>
        <taxon>Hexamitidae</taxon>
        <taxon>Hexamitinae</taxon>
        <taxon>Hexamita</taxon>
    </lineage>
</organism>
<evidence type="ECO:0000313" key="2">
    <source>
        <dbReference type="EMBL" id="CAI9921086.1"/>
    </source>
</evidence>
<accession>A0AA86TLP6</accession>
<dbReference type="Pfam" id="PF01423">
    <property type="entry name" value="LSM"/>
    <property type="match status" value="1"/>
</dbReference>
<dbReference type="Proteomes" id="UP001642409">
    <property type="component" value="Unassembled WGS sequence"/>
</dbReference>
<dbReference type="InterPro" id="IPR010920">
    <property type="entry name" value="LSM_dom_sf"/>
</dbReference>
<protein>
    <submittedName>
        <fullName evidence="2">Eukaryotic/archaea-type</fullName>
    </submittedName>
</protein>
<dbReference type="InterPro" id="IPR001163">
    <property type="entry name" value="Sm_dom_euk/arc"/>
</dbReference>
<evidence type="ECO:0000313" key="3">
    <source>
        <dbReference type="EMBL" id="CAI9945603.1"/>
    </source>
</evidence>
<comment type="caution">
    <text evidence="2">The sequence shown here is derived from an EMBL/GenBank/DDBJ whole genome shotgun (WGS) entry which is preliminary data.</text>
</comment>
<gene>
    <name evidence="5" type="ORF">HINF_LOCUS12049</name>
    <name evidence="6" type="ORF">HINF_LOCUS23312</name>
    <name evidence="3" type="ORF">HINF_LOCUS33248</name>
    <name evidence="4" type="ORF">HINF_LOCUS52759</name>
    <name evidence="7" type="ORF">HINF_LOCUS67704</name>
    <name evidence="2" type="ORF">HINF_LOCUS8731</name>
</gene>
<dbReference type="SMART" id="SM00651">
    <property type="entry name" value="Sm"/>
    <property type="match status" value="1"/>
</dbReference>
<feature type="domain" description="Sm" evidence="1">
    <location>
        <begin position="12"/>
        <end position="80"/>
    </location>
</feature>
<dbReference type="EMBL" id="CAXDID020000027">
    <property type="protein sequence ID" value="CAL5991342.1"/>
    <property type="molecule type" value="Genomic_DNA"/>
</dbReference>
<keyword evidence="8" id="KW-1185">Reference proteome</keyword>
<evidence type="ECO:0000313" key="5">
    <source>
        <dbReference type="EMBL" id="CAL5991342.1"/>
    </source>
</evidence>
<dbReference type="EMBL" id="CATOUU010000213">
    <property type="protein sequence ID" value="CAI9921086.1"/>
    <property type="molecule type" value="Genomic_DNA"/>
</dbReference>
<dbReference type="EMBL" id="CATOUU010000747">
    <property type="protein sequence ID" value="CAI9945603.1"/>
    <property type="molecule type" value="Genomic_DNA"/>
</dbReference>
<reference evidence="2" key="1">
    <citation type="submission" date="2023-06" db="EMBL/GenBank/DDBJ databases">
        <authorList>
            <person name="Kurt Z."/>
        </authorList>
    </citation>
    <scope>NUCLEOTIDE SEQUENCE</scope>
</reference>
<name>A0AA86TLP6_9EUKA</name>
<evidence type="ECO:0000313" key="8">
    <source>
        <dbReference type="Proteomes" id="UP001642409"/>
    </source>
</evidence>